<dbReference type="EMBL" id="QJJY01000044">
    <property type="protein sequence ID" value="PXX21933.1"/>
    <property type="molecule type" value="Genomic_DNA"/>
</dbReference>
<accession>A0A318HUP1</accession>
<dbReference type="AlphaFoldDB" id="A0A318HUP1"/>
<evidence type="ECO:0000313" key="12">
    <source>
        <dbReference type="Proteomes" id="UP000247755"/>
    </source>
</evidence>
<dbReference type="PANTHER" id="PTHR30531:SF12">
    <property type="entry name" value="FLAGELLAR BIOSYNTHETIC PROTEIN FLHB"/>
    <property type="match status" value="1"/>
</dbReference>
<evidence type="ECO:0000256" key="6">
    <source>
        <dbReference type="ARBA" id="ARBA00022989"/>
    </source>
</evidence>
<reference evidence="11 12" key="1">
    <citation type="submission" date="2018-05" db="EMBL/GenBank/DDBJ databases">
        <title>Comparative genomics of bacterial root endophytes of switchgrass collected from native prairies over two seasons.</title>
        <authorList>
            <person name="Tang Y."/>
        </authorList>
    </citation>
    <scope>NUCLEOTIDE SEQUENCE [LARGE SCALE GENOMIC DNA]</scope>
    <source>
        <strain evidence="11 12">NFIX32</strain>
    </source>
</reference>
<evidence type="ECO:0000256" key="8">
    <source>
        <dbReference type="ARBA" id="ARBA00024974"/>
    </source>
</evidence>
<dbReference type="NCBIfam" id="TIGR01404">
    <property type="entry name" value="FlhB_rel_III"/>
    <property type="match status" value="1"/>
</dbReference>
<feature type="transmembrane region" description="Helical" evidence="10">
    <location>
        <begin position="144"/>
        <end position="166"/>
    </location>
</feature>
<dbReference type="RefSeq" id="WP_072445274.1">
    <property type="nucleotide sequence ID" value="NZ_QJJY01000044.1"/>
</dbReference>
<organism evidence="11 12">
    <name type="scientific">Burkholderia pyrrocinia</name>
    <name type="common">Pseudomonas pyrrocinia</name>
    <dbReference type="NCBI Taxonomy" id="60550"/>
    <lineage>
        <taxon>Bacteria</taxon>
        <taxon>Pseudomonadati</taxon>
        <taxon>Pseudomonadota</taxon>
        <taxon>Betaproteobacteria</taxon>
        <taxon>Burkholderiales</taxon>
        <taxon>Burkholderiaceae</taxon>
        <taxon>Burkholderia</taxon>
        <taxon>Burkholderia cepacia complex</taxon>
    </lineage>
</organism>
<evidence type="ECO:0000256" key="5">
    <source>
        <dbReference type="ARBA" id="ARBA00022692"/>
    </source>
</evidence>
<dbReference type="GO" id="GO:0009306">
    <property type="term" value="P:protein secretion"/>
    <property type="evidence" value="ECO:0007669"/>
    <property type="project" value="InterPro"/>
</dbReference>
<dbReference type="InterPro" id="IPR006307">
    <property type="entry name" value="BsaZ-like"/>
</dbReference>
<feature type="transmembrane region" description="Helical" evidence="10">
    <location>
        <begin position="186"/>
        <end position="206"/>
    </location>
</feature>
<evidence type="ECO:0000256" key="4">
    <source>
        <dbReference type="ARBA" id="ARBA00022475"/>
    </source>
</evidence>
<evidence type="ECO:0000256" key="2">
    <source>
        <dbReference type="ARBA" id="ARBA00010690"/>
    </source>
</evidence>
<proteinExistence type="inferred from homology"/>
<keyword evidence="5 10" id="KW-0812">Transmembrane</keyword>
<dbReference type="InterPro" id="IPR006135">
    <property type="entry name" value="T3SS_substrate_exporter"/>
</dbReference>
<dbReference type="GO" id="GO:0005886">
    <property type="term" value="C:plasma membrane"/>
    <property type="evidence" value="ECO:0007669"/>
    <property type="project" value="UniProtKB-SubCell"/>
</dbReference>
<dbReference type="Proteomes" id="UP000247755">
    <property type="component" value="Unassembled WGS sequence"/>
</dbReference>
<gene>
    <name evidence="11" type="ORF">NA66_104422</name>
</gene>
<protein>
    <recommendedName>
        <fullName evidence="3">Secretion apparatus protein BsaZ</fullName>
    </recommendedName>
</protein>
<feature type="transmembrane region" description="Helical" evidence="10">
    <location>
        <begin position="80"/>
        <end position="104"/>
    </location>
</feature>
<dbReference type="PRINTS" id="PR00950">
    <property type="entry name" value="TYPE3IMSPROT"/>
</dbReference>
<feature type="compositionally biased region" description="Basic and acidic residues" evidence="9">
    <location>
        <begin position="13"/>
        <end position="22"/>
    </location>
</feature>
<dbReference type="InterPro" id="IPR029025">
    <property type="entry name" value="T3SS_substrate_exporter_C"/>
</dbReference>
<dbReference type="Pfam" id="PF01312">
    <property type="entry name" value="Bac_export_2"/>
    <property type="match status" value="1"/>
</dbReference>
<evidence type="ECO:0000256" key="10">
    <source>
        <dbReference type="SAM" id="Phobius"/>
    </source>
</evidence>
<evidence type="ECO:0000313" key="11">
    <source>
        <dbReference type="EMBL" id="PXX21933.1"/>
    </source>
</evidence>
<comment type="function">
    <text evidence="8">Part of the bsa type III secretion system, is involved in the intracellular replication of invading bacteria inside the host cell. Probably necessary for the lysis of the vacuole membrane and escape into the host cell cytoplasm.</text>
</comment>
<name>A0A318HUP1_BURPY</name>
<feature type="region of interest" description="Disordered" evidence="9">
    <location>
        <begin position="1"/>
        <end position="23"/>
    </location>
</feature>
<keyword evidence="6 10" id="KW-1133">Transmembrane helix</keyword>
<keyword evidence="7 10" id="KW-0472">Membrane</keyword>
<evidence type="ECO:0000256" key="3">
    <source>
        <dbReference type="ARBA" id="ARBA00018628"/>
    </source>
</evidence>
<keyword evidence="4" id="KW-1003">Cell membrane</keyword>
<comment type="similarity">
    <text evidence="2">Belongs to the type III secretion exporter family.</text>
</comment>
<evidence type="ECO:0000256" key="1">
    <source>
        <dbReference type="ARBA" id="ARBA00004651"/>
    </source>
</evidence>
<dbReference type="PANTHER" id="PTHR30531">
    <property type="entry name" value="FLAGELLAR BIOSYNTHETIC PROTEIN FLHB"/>
    <property type="match status" value="1"/>
</dbReference>
<evidence type="ECO:0000256" key="9">
    <source>
        <dbReference type="SAM" id="MobiDB-lite"/>
    </source>
</evidence>
<comment type="caution">
    <text evidence="11">The sequence shown here is derived from an EMBL/GenBank/DDBJ whole genome shotgun (WGS) entry which is preliminary data.</text>
</comment>
<comment type="subcellular location">
    <subcellularLocation>
        <location evidence="1">Cell membrane</location>
        <topology evidence="1">Multi-pass membrane protein</topology>
    </subcellularLocation>
</comment>
<dbReference type="Gene3D" id="3.40.1690.10">
    <property type="entry name" value="secretion proteins EscU"/>
    <property type="match status" value="1"/>
</dbReference>
<evidence type="ECO:0000256" key="7">
    <source>
        <dbReference type="ARBA" id="ARBA00023136"/>
    </source>
</evidence>
<dbReference type="SUPFAM" id="SSF160544">
    <property type="entry name" value="EscU C-terminal domain-like"/>
    <property type="match status" value="1"/>
</dbReference>
<sequence>MSGEKTELPTPKRLRDARKDGQTSKSVDVSDALAMSCVVMLLWFAGNHFADGVRGIVFVALDFSQNDAERGSIHASLYKIGMHALSVVVPCILASAVAATLASLAQVGMVIAMKPIVPKVENVNPAAGLKRMFSLRSVIESLKIVVKALLIGSVMGVTVAGLFPLVVGSLHQPLSGLSTMFWNLSLKLMLVACVVFVIVGAADLKLQKVLFIRQMRMSKDDIKREHKQQEGDPLIKGERLRLARELATSAPPEKKQAIGLANVVLVNPTHFAVALRYAPHEHPLPRVIEKGIDESAALIRRYAEELGTPVVGNPPVARALYKVELGGPIPRELYETVAAILRWVDALGPTHNNEGEGAPSAAPSH</sequence>